<protein>
    <submittedName>
        <fullName evidence="1">RCG24652, isoform CRA_c</fullName>
    </submittedName>
</protein>
<proteinExistence type="predicted"/>
<reference evidence="2" key="1">
    <citation type="submission" date="2005-09" db="EMBL/GenBank/DDBJ databases">
        <authorList>
            <person name="Mural R.J."/>
            <person name="Li P.W."/>
            <person name="Adams M.D."/>
            <person name="Amanatides P.G."/>
            <person name="Baden-Tillson H."/>
            <person name="Barnstead M."/>
            <person name="Chin S.H."/>
            <person name="Dew I."/>
            <person name="Evans C.A."/>
            <person name="Ferriera S."/>
            <person name="Flanigan M."/>
            <person name="Fosler C."/>
            <person name="Glodek A."/>
            <person name="Gu Z."/>
            <person name="Holt R.A."/>
            <person name="Jennings D."/>
            <person name="Kraft C.L."/>
            <person name="Lu F."/>
            <person name="Nguyen T."/>
            <person name="Nusskern D.R."/>
            <person name="Pfannkoch C.M."/>
            <person name="Sitter C."/>
            <person name="Sutton G.G."/>
            <person name="Venter J.C."/>
            <person name="Wang Z."/>
            <person name="Woodage T."/>
            <person name="Zheng X.H."/>
            <person name="Zhong F."/>
        </authorList>
    </citation>
    <scope>NUCLEOTIDE SEQUENCE [LARGE SCALE GENOMIC DNA]</scope>
    <source>
        <strain>BN</strain>
        <strain evidence="2">Sprague-Dawley</strain>
    </source>
</reference>
<evidence type="ECO:0000313" key="1">
    <source>
        <dbReference type="EMBL" id="EDM08736.1"/>
    </source>
</evidence>
<dbReference type="Proteomes" id="UP000234681">
    <property type="component" value="Chromosome 1"/>
</dbReference>
<gene>
    <name evidence="1" type="ORF">rCG_24652</name>
</gene>
<evidence type="ECO:0000313" key="2">
    <source>
        <dbReference type="Proteomes" id="UP000234681"/>
    </source>
</evidence>
<dbReference type="EMBL" id="CH473980">
    <property type="protein sequence ID" value="EDM08736.1"/>
    <property type="molecule type" value="Genomic_DNA"/>
</dbReference>
<accession>A6JCL0</accession>
<sequence length="32" mass="3619">MYWLSSEDSRHSKSGLPCVSSVLQQMKVGLQH</sequence>
<organism evidence="1 2">
    <name type="scientific">Rattus norvegicus</name>
    <name type="common">Rat</name>
    <dbReference type="NCBI Taxonomy" id="10116"/>
    <lineage>
        <taxon>Eukaryota</taxon>
        <taxon>Metazoa</taxon>
        <taxon>Chordata</taxon>
        <taxon>Craniata</taxon>
        <taxon>Vertebrata</taxon>
        <taxon>Euteleostomi</taxon>
        <taxon>Mammalia</taxon>
        <taxon>Eutheria</taxon>
        <taxon>Euarchontoglires</taxon>
        <taxon>Glires</taxon>
        <taxon>Rodentia</taxon>
        <taxon>Myomorpha</taxon>
        <taxon>Muroidea</taxon>
        <taxon>Muridae</taxon>
        <taxon>Murinae</taxon>
        <taxon>Rattus</taxon>
    </lineage>
</organism>
<name>A6JCL0_RAT</name>
<dbReference type="AlphaFoldDB" id="A6JCL0"/>